<feature type="transmembrane region" description="Helical" evidence="2">
    <location>
        <begin position="138"/>
        <end position="157"/>
    </location>
</feature>
<keyword evidence="2" id="KW-1133">Transmembrane helix</keyword>
<comment type="caution">
    <text evidence="3">The sequence shown here is derived from an EMBL/GenBank/DDBJ whole genome shotgun (WGS) entry which is preliminary data.</text>
</comment>
<organism evidence="3 4">
    <name type="scientific">Acaulospora morrowiae</name>
    <dbReference type="NCBI Taxonomy" id="94023"/>
    <lineage>
        <taxon>Eukaryota</taxon>
        <taxon>Fungi</taxon>
        <taxon>Fungi incertae sedis</taxon>
        <taxon>Mucoromycota</taxon>
        <taxon>Glomeromycotina</taxon>
        <taxon>Glomeromycetes</taxon>
        <taxon>Diversisporales</taxon>
        <taxon>Acaulosporaceae</taxon>
        <taxon>Acaulospora</taxon>
    </lineage>
</organism>
<proteinExistence type="predicted"/>
<sequence length="247" mass="28141">MKTIDLEQWERLLVPDLSLLKKTTVDILKYFNKCEETPVQIEDVIEQGQTFRSLTILRATECQKMASYADDMISYFEQLSGERASISSLMRPLEGLLSEAQNRKDSAEKLKYSINSDLKKVDLRNRSSDDRILQVKSWSIRLIHIVSLVAIIIMLYITNITTLNVPLTTSEIKSATTKDPVTTTVFYTTVSYEPTSYWYVFYSERTVTITTSRLETITADTTENSGQTATTTITDQTGATERSNKRL</sequence>
<gene>
    <name evidence="3" type="ORF">AMORRO_LOCUS11180</name>
</gene>
<accession>A0A9N9EJ38</accession>
<reference evidence="3" key="1">
    <citation type="submission" date="2021-06" db="EMBL/GenBank/DDBJ databases">
        <authorList>
            <person name="Kallberg Y."/>
            <person name="Tangrot J."/>
            <person name="Rosling A."/>
        </authorList>
    </citation>
    <scope>NUCLEOTIDE SEQUENCE</scope>
    <source>
        <strain evidence="3">CL551</strain>
    </source>
</reference>
<keyword evidence="2" id="KW-0472">Membrane</keyword>
<dbReference type="EMBL" id="CAJVPV010013652">
    <property type="protein sequence ID" value="CAG8679458.1"/>
    <property type="molecule type" value="Genomic_DNA"/>
</dbReference>
<dbReference type="AlphaFoldDB" id="A0A9N9EJ38"/>
<keyword evidence="2" id="KW-0812">Transmembrane</keyword>
<evidence type="ECO:0000313" key="4">
    <source>
        <dbReference type="Proteomes" id="UP000789342"/>
    </source>
</evidence>
<dbReference type="Proteomes" id="UP000789342">
    <property type="component" value="Unassembled WGS sequence"/>
</dbReference>
<evidence type="ECO:0000256" key="1">
    <source>
        <dbReference type="SAM" id="MobiDB-lite"/>
    </source>
</evidence>
<evidence type="ECO:0000313" key="3">
    <source>
        <dbReference type="EMBL" id="CAG8679458.1"/>
    </source>
</evidence>
<protein>
    <submittedName>
        <fullName evidence="3">9525_t:CDS:1</fullName>
    </submittedName>
</protein>
<feature type="region of interest" description="Disordered" evidence="1">
    <location>
        <begin position="222"/>
        <end position="247"/>
    </location>
</feature>
<name>A0A9N9EJ38_9GLOM</name>
<keyword evidence="4" id="KW-1185">Reference proteome</keyword>
<evidence type="ECO:0000256" key="2">
    <source>
        <dbReference type="SAM" id="Phobius"/>
    </source>
</evidence>
<feature type="compositionally biased region" description="Low complexity" evidence="1">
    <location>
        <begin position="226"/>
        <end position="240"/>
    </location>
</feature>